<comment type="subcellular location">
    <subcellularLocation>
        <location evidence="1">Membrane</location>
        <topology evidence="1">Multi-pass membrane protein</topology>
    </subcellularLocation>
</comment>
<dbReference type="GO" id="GO:0009403">
    <property type="term" value="P:toxin biosynthetic process"/>
    <property type="evidence" value="ECO:0007669"/>
    <property type="project" value="InterPro"/>
</dbReference>
<dbReference type="InterPro" id="IPR014044">
    <property type="entry name" value="CAP_dom"/>
</dbReference>
<dbReference type="InterPro" id="IPR003825">
    <property type="entry name" value="Colicin-V_CvpA"/>
</dbReference>
<gene>
    <name evidence="7" type="ORF">E0486_18295</name>
</gene>
<feature type="transmembrane region" description="Helical" evidence="5">
    <location>
        <begin position="103"/>
        <end position="125"/>
    </location>
</feature>
<dbReference type="PANTHER" id="PTHR31157:SF1">
    <property type="entry name" value="SCP DOMAIN-CONTAINING PROTEIN"/>
    <property type="match status" value="1"/>
</dbReference>
<keyword evidence="2 5" id="KW-0812">Transmembrane</keyword>
<evidence type="ECO:0000256" key="4">
    <source>
        <dbReference type="ARBA" id="ARBA00023136"/>
    </source>
</evidence>
<name>A0A4R4DQ94_9BACT</name>
<proteinExistence type="predicted"/>
<dbReference type="SUPFAM" id="SSF55797">
    <property type="entry name" value="PR-1-like"/>
    <property type="match status" value="1"/>
</dbReference>
<keyword evidence="4 5" id="KW-0472">Membrane</keyword>
<organism evidence="7 8">
    <name type="scientific">Flaviaesturariibacter aridisoli</name>
    <dbReference type="NCBI Taxonomy" id="2545761"/>
    <lineage>
        <taxon>Bacteria</taxon>
        <taxon>Pseudomonadati</taxon>
        <taxon>Bacteroidota</taxon>
        <taxon>Chitinophagia</taxon>
        <taxon>Chitinophagales</taxon>
        <taxon>Chitinophagaceae</taxon>
        <taxon>Flaviaestuariibacter</taxon>
    </lineage>
</organism>
<evidence type="ECO:0000256" key="5">
    <source>
        <dbReference type="SAM" id="Phobius"/>
    </source>
</evidence>
<dbReference type="Proteomes" id="UP000295164">
    <property type="component" value="Unassembled WGS sequence"/>
</dbReference>
<dbReference type="OrthoDB" id="982527at2"/>
<reference evidence="7 8" key="1">
    <citation type="submission" date="2019-03" db="EMBL/GenBank/DDBJ databases">
        <authorList>
            <person name="Kim M.K.M."/>
        </authorList>
    </citation>
    <scope>NUCLEOTIDE SEQUENCE [LARGE SCALE GENOMIC DNA]</scope>
    <source>
        <strain evidence="7 8">17J68-15</strain>
    </source>
</reference>
<evidence type="ECO:0000256" key="3">
    <source>
        <dbReference type="ARBA" id="ARBA00022989"/>
    </source>
</evidence>
<evidence type="ECO:0000259" key="6">
    <source>
        <dbReference type="Pfam" id="PF00188"/>
    </source>
</evidence>
<dbReference type="InterPro" id="IPR035940">
    <property type="entry name" value="CAP_sf"/>
</dbReference>
<feature type="transmembrane region" description="Helical" evidence="5">
    <location>
        <begin position="28"/>
        <end position="49"/>
    </location>
</feature>
<dbReference type="EMBL" id="SKFH01000067">
    <property type="protein sequence ID" value="TCZ64188.1"/>
    <property type="molecule type" value="Genomic_DNA"/>
</dbReference>
<keyword evidence="3 5" id="KW-1133">Transmembrane helix</keyword>
<evidence type="ECO:0000313" key="7">
    <source>
        <dbReference type="EMBL" id="TCZ64188.1"/>
    </source>
</evidence>
<dbReference type="GO" id="GO:0016020">
    <property type="term" value="C:membrane"/>
    <property type="evidence" value="ECO:0007669"/>
    <property type="project" value="UniProtKB-SubCell"/>
</dbReference>
<dbReference type="Pfam" id="PF00188">
    <property type="entry name" value="CAP"/>
    <property type="match status" value="1"/>
</dbReference>
<protein>
    <recommendedName>
        <fullName evidence="6">SCP domain-containing protein</fullName>
    </recommendedName>
</protein>
<dbReference type="Pfam" id="PF02674">
    <property type="entry name" value="Colicin_V"/>
    <property type="match status" value="1"/>
</dbReference>
<dbReference type="AlphaFoldDB" id="A0A4R4DQ94"/>
<dbReference type="RefSeq" id="WP_131854472.1">
    <property type="nucleotide sequence ID" value="NZ_SKFH01000067.1"/>
</dbReference>
<sequence length="317" mass="34547">MNLVDILLLLVLVASVWAGFQRGFLAGVLELLAWALSLSIAWAAYPYVAGWLKGVIPSVGVWAQPLSFVALLLVVRGVSSFGIRRALARWSDFDRQPVNRALGMLPGLVNGAVYAILIAGLLLTVPISDKLSAASQNSRIAGMLAGEAEWANRRLAPIFDEAIRNSMTTVGTEVRPNETVALHFKVASPKPRPDLESRMLELVNEERAQQGLPALKPDPEMTAVARAHARDMFARGYFSHYTPERKDPFDRMQASGVRFLTAGENLALGQTLQICHRGLMNSPGHRANILHASFGRLGIGVLDGGLYGLMIAQEFRN</sequence>
<evidence type="ECO:0000256" key="1">
    <source>
        <dbReference type="ARBA" id="ARBA00004141"/>
    </source>
</evidence>
<dbReference type="PANTHER" id="PTHR31157">
    <property type="entry name" value="SCP DOMAIN-CONTAINING PROTEIN"/>
    <property type="match status" value="1"/>
</dbReference>
<comment type="caution">
    <text evidence="7">The sequence shown here is derived from an EMBL/GenBank/DDBJ whole genome shotgun (WGS) entry which is preliminary data.</text>
</comment>
<feature type="domain" description="SCP" evidence="6">
    <location>
        <begin position="200"/>
        <end position="303"/>
    </location>
</feature>
<keyword evidence="8" id="KW-1185">Reference proteome</keyword>
<accession>A0A4R4DQ94</accession>
<feature type="transmembrane region" description="Helical" evidence="5">
    <location>
        <begin position="61"/>
        <end position="83"/>
    </location>
</feature>
<evidence type="ECO:0000256" key="2">
    <source>
        <dbReference type="ARBA" id="ARBA00022692"/>
    </source>
</evidence>
<dbReference type="CDD" id="cd05379">
    <property type="entry name" value="CAP_bacterial"/>
    <property type="match status" value="1"/>
</dbReference>
<dbReference type="Gene3D" id="3.40.33.10">
    <property type="entry name" value="CAP"/>
    <property type="match status" value="1"/>
</dbReference>
<evidence type="ECO:0000313" key="8">
    <source>
        <dbReference type="Proteomes" id="UP000295164"/>
    </source>
</evidence>